<proteinExistence type="predicted"/>
<dbReference type="Ensembl" id="ENSSLDT00000013671.1">
    <property type="protein sequence ID" value="ENSSLDP00000013190.1"/>
    <property type="gene ID" value="ENSSLDG00000010499.1"/>
</dbReference>
<dbReference type="AlphaFoldDB" id="A0A3B4XAW9"/>
<evidence type="ECO:0000259" key="1">
    <source>
        <dbReference type="PROSITE" id="PS50041"/>
    </source>
</evidence>
<sequence length="134" mass="15857">RNLEDTAMEKTLLSIIAASGSSETHVLINKSMTWTEAQSYCRANHTDLTSVRNLQENQKVKNLVPSNERVWIGLFRDSWKWLDGSNSSFRNWRESEPNNRGHKEECVAANFEKSGKWEDWTCDYRRSWLFQRKW</sequence>
<dbReference type="Pfam" id="PF00059">
    <property type="entry name" value="Lectin_C"/>
    <property type="match status" value="1"/>
</dbReference>
<reference evidence="2" key="2">
    <citation type="submission" date="2025-09" db="UniProtKB">
        <authorList>
            <consortium name="Ensembl"/>
        </authorList>
    </citation>
    <scope>IDENTIFICATION</scope>
</reference>
<dbReference type="SMART" id="SM00034">
    <property type="entry name" value="CLECT"/>
    <property type="match status" value="1"/>
</dbReference>
<dbReference type="Proteomes" id="UP000261360">
    <property type="component" value="Unplaced"/>
</dbReference>
<reference evidence="2" key="1">
    <citation type="submission" date="2025-08" db="UniProtKB">
        <authorList>
            <consortium name="Ensembl"/>
        </authorList>
    </citation>
    <scope>IDENTIFICATION</scope>
</reference>
<protein>
    <recommendedName>
        <fullName evidence="1">C-type lectin domain-containing protein</fullName>
    </recommendedName>
</protein>
<dbReference type="PANTHER" id="PTHR45784">
    <property type="entry name" value="C-TYPE LECTIN DOMAIN FAMILY 20 MEMBER A-RELATED"/>
    <property type="match status" value="1"/>
</dbReference>
<dbReference type="SUPFAM" id="SSF56436">
    <property type="entry name" value="C-type lectin-like"/>
    <property type="match status" value="1"/>
</dbReference>
<dbReference type="InterPro" id="IPR016186">
    <property type="entry name" value="C-type_lectin-like/link_sf"/>
</dbReference>
<dbReference type="InterPro" id="IPR016187">
    <property type="entry name" value="CTDL_fold"/>
</dbReference>
<feature type="domain" description="C-type lectin" evidence="1">
    <location>
        <begin position="20"/>
        <end position="131"/>
    </location>
</feature>
<name>A0A3B4XAW9_SERLL</name>
<evidence type="ECO:0000313" key="2">
    <source>
        <dbReference type="Ensembl" id="ENSSLDP00000013190.1"/>
    </source>
</evidence>
<dbReference type="PROSITE" id="PS50041">
    <property type="entry name" value="C_TYPE_LECTIN_2"/>
    <property type="match status" value="1"/>
</dbReference>
<organism evidence="2 3">
    <name type="scientific">Seriola lalandi dorsalis</name>
    <dbReference type="NCBI Taxonomy" id="1841481"/>
    <lineage>
        <taxon>Eukaryota</taxon>
        <taxon>Metazoa</taxon>
        <taxon>Chordata</taxon>
        <taxon>Craniata</taxon>
        <taxon>Vertebrata</taxon>
        <taxon>Euteleostomi</taxon>
        <taxon>Actinopterygii</taxon>
        <taxon>Neopterygii</taxon>
        <taxon>Teleostei</taxon>
        <taxon>Neoteleostei</taxon>
        <taxon>Acanthomorphata</taxon>
        <taxon>Carangaria</taxon>
        <taxon>Carangiformes</taxon>
        <taxon>Carangidae</taxon>
        <taxon>Seriola</taxon>
    </lineage>
</organism>
<accession>A0A3B4XAW9</accession>
<dbReference type="Gene3D" id="3.10.100.10">
    <property type="entry name" value="Mannose-Binding Protein A, subunit A"/>
    <property type="match status" value="1"/>
</dbReference>
<evidence type="ECO:0000313" key="3">
    <source>
        <dbReference type="Proteomes" id="UP000261360"/>
    </source>
</evidence>
<keyword evidence="3" id="KW-1185">Reference proteome</keyword>
<dbReference type="GeneTree" id="ENSGT01100000263473"/>
<dbReference type="PANTHER" id="PTHR45784:SF3">
    <property type="entry name" value="C-TYPE LECTIN DOMAIN FAMILY 4 MEMBER K-LIKE-RELATED"/>
    <property type="match status" value="1"/>
</dbReference>
<dbReference type="InterPro" id="IPR001304">
    <property type="entry name" value="C-type_lectin-like"/>
</dbReference>